<gene>
    <name evidence="1" type="ORF">CTI12_AA365420</name>
</gene>
<comment type="caution">
    <text evidence="1">The sequence shown here is derived from an EMBL/GenBank/DDBJ whole genome shotgun (WGS) entry which is preliminary data.</text>
</comment>
<proteinExistence type="predicted"/>
<evidence type="ECO:0000313" key="2">
    <source>
        <dbReference type="Proteomes" id="UP000245207"/>
    </source>
</evidence>
<protein>
    <submittedName>
        <fullName evidence="1">TOM1-like protein 2</fullName>
    </submittedName>
</protein>
<dbReference type="EMBL" id="PKPP01004865">
    <property type="protein sequence ID" value="PWA62464.1"/>
    <property type="molecule type" value="Genomic_DNA"/>
</dbReference>
<keyword evidence="2" id="KW-1185">Reference proteome</keyword>
<dbReference type="AlphaFoldDB" id="A0A2U1MMM2"/>
<reference evidence="1 2" key="1">
    <citation type="journal article" date="2018" name="Mol. Plant">
        <title>The genome of Artemisia annua provides insight into the evolution of Asteraceae family and artemisinin biosynthesis.</title>
        <authorList>
            <person name="Shen Q."/>
            <person name="Zhang L."/>
            <person name="Liao Z."/>
            <person name="Wang S."/>
            <person name="Yan T."/>
            <person name="Shi P."/>
            <person name="Liu M."/>
            <person name="Fu X."/>
            <person name="Pan Q."/>
            <person name="Wang Y."/>
            <person name="Lv Z."/>
            <person name="Lu X."/>
            <person name="Zhang F."/>
            <person name="Jiang W."/>
            <person name="Ma Y."/>
            <person name="Chen M."/>
            <person name="Hao X."/>
            <person name="Li L."/>
            <person name="Tang Y."/>
            <person name="Lv G."/>
            <person name="Zhou Y."/>
            <person name="Sun X."/>
            <person name="Brodelius P.E."/>
            <person name="Rose J.K.C."/>
            <person name="Tang K."/>
        </authorList>
    </citation>
    <scope>NUCLEOTIDE SEQUENCE [LARGE SCALE GENOMIC DNA]</scope>
    <source>
        <strain evidence="2">cv. Huhao1</strain>
        <tissue evidence="1">Leaf</tissue>
    </source>
</reference>
<dbReference type="PROSITE" id="PS51257">
    <property type="entry name" value="PROKAR_LIPOPROTEIN"/>
    <property type="match status" value="1"/>
</dbReference>
<sequence>MKEEFPPRETNSLLLFTPPQTHPVAAYGCFDLEASRQTVPLGLSLSGIETARGIADVLMDMLNVSFMCRLGRFRTIQPKRNLQSLLLQPRNHRQPVSVTILLETAVTEGFPTEKSVANDLFCSHH</sequence>
<accession>A0A2U1MMM2</accession>
<evidence type="ECO:0000313" key="1">
    <source>
        <dbReference type="EMBL" id="PWA62464.1"/>
    </source>
</evidence>
<dbReference type="OrthoDB" id="2018246at2759"/>
<dbReference type="Proteomes" id="UP000245207">
    <property type="component" value="Unassembled WGS sequence"/>
</dbReference>
<name>A0A2U1MMM2_ARTAN</name>
<dbReference type="STRING" id="35608.A0A2U1MMM2"/>
<organism evidence="1 2">
    <name type="scientific">Artemisia annua</name>
    <name type="common">Sweet wormwood</name>
    <dbReference type="NCBI Taxonomy" id="35608"/>
    <lineage>
        <taxon>Eukaryota</taxon>
        <taxon>Viridiplantae</taxon>
        <taxon>Streptophyta</taxon>
        <taxon>Embryophyta</taxon>
        <taxon>Tracheophyta</taxon>
        <taxon>Spermatophyta</taxon>
        <taxon>Magnoliopsida</taxon>
        <taxon>eudicotyledons</taxon>
        <taxon>Gunneridae</taxon>
        <taxon>Pentapetalae</taxon>
        <taxon>asterids</taxon>
        <taxon>campanulids</taxon>
        <taxon>Asterales</taxon>
        <taxon>Asteraceae</taxon>
        <taxon>Asteroideae</taxon>
        <taxon>Anthemideae</taxon>
        <taxon>Artemisiinae</taxon>
        <taxon>Artemisia</taxon>
    </lineage>
</organism>